<protein>
    <submittedName>
        <fullName evidence="2">Glycerophosphodiester phosphodiesterase</fullName>
    </submittedName>
</protein>
<dbReference type="InterPro" id="IPR030395">
    <property type="entry name" value="GP_PDE_dom"/>
</dbReference>
<organism evidence="2 3">
    <name type="scientific">Microbacterium testaceum</name>
    <name type="common">Aureobacterium testaceum</name>
    <name type="synonym">Brevibacterium testaceum</name>
    <dbReference type="NCBI Taxonomy" id="2033"/>
    <lineage>
        <taxon>Bacteria</taxon>
        <taxon>Bacillati</taxon>
        <taxon>Actinomycetota</taxon>
        <taxon>Actinomycetes</taxon>
        <taxon>Micrococcales</taxon>
        <taxon>Microbacteriaceae</taxon>
        <taxon>Microbacterium</taxon>
    </lineage>
</organism>
<dbReference type="Proteomes" id="UP000072189">
    <property type="component" value="Unassembled WGS sequence"/>
</dbReference>
<evidence type="ECO:0000259" key="1">
    <source>
        <dbReference type="PROSITE" id="PS51704"/>
    </source>
</evidence>
<dbReference type="PROSITE" id="PS51704">
    <property type="entry name" value="GP_PDE"/>
    <property type="match status" value="1"/>
</dbReference>
<dbReference type="Gene3D" id="3.20.20.190">
    <property type="entry name" value="Phosphatidylinositol (PI) phosphodiesterase"/>
    <property type="match status" value="1"/>
</dbReference>
<dbReference type="InterPro" id="IPR017946">
    <property type="entry name" value="PLC-like_Pdiesterase_TIM-brl"/>
</dbReference>
<reference evidence="2 3" key="1">
    <citation type="journal article" date="2016" name="Front. Microbiol.">
        <title>Genomic Resource of Rice Seed Associated Bacteria.</title>
        <authorList>
            <person name="Midha S."/>
            <person name="Bansal K."/>
            <person name="Sharma S."/>
            <person name="Kumar N."/>
            <person name="Patil P.P."/>
            <person name="Chaudhry V."/>
            <person name="Patil P.B."/>
        </authorList>
    </citation>
    <scope>NUCLEOTIDE SEQUENCE [LARGE SCALE GENOMIC DNA]</scope>
    <source>
        <strain evidence="2 3">RSA3</strain>
    </source>
</reference>
<gene>
    <name evidence="2" type="ORF">RSA3_05085</name>
</gene>
<dbReference type="EMBL" id="LDRV01000027">
    <property type="protein sequence ID" value="KTS13384.1"/>
    <property type="molecule type" value="Genomic_DNA"/>
</dbReference>
<dbReference type="SUPFAM" id="SSF51695">
    <property type="entry name" value="PLC-like phosphodiesterases"/>
    <property type="match status" value="1"/>
</dbReference>
<dbReference type="RefSeq" id="WP_058613541.1">
    <property type="nucleotide sequence ID" value="NZ_LDRS01000139.1"/>
</dbReference>
<evidence type="ECO:0000313" key="2">
    <source>
        <dbReference type="EMBL" id="KTS13384.1"/>
    </source>
</evidence>
<dbReference type="Pfam" id="PF03009">
    <property type="entry name" value="GDPD"/>
    <property type="match status" value="1"/>
</dbReference>
<comment type="caution">
    <text evidence="2">The sequence shown here is derived from an EMBL/GenBank/DDBJ whole genome shotgun (WGS) entry which is preliminary data.</text>
</comment>
<evidence type="ECO:0000313" key="3">
    <source>
        <dbReference type="Proteomes" id="UP000072189"/>
    </source>
</evidence>
<dbReference type="GO" id="GO:0008081">
    <property type="term" value="F:phosphoric diester hydrolase activity"/>
    <property type="evidence" value="ECO:0007669"/>
    <property type="project" value="InterPro"/>
</dbReference>
<dbReference type="AlphaFoldDB" id="A0A147F9W9"/>
<feature type="domain" description="GP-PDE" evidence="1">
    <location>
        <begin position="18"/>
        <end position="263"/>
    </location>
</feature>
<dbReference type="GO" id="GO:0006629">
    <property type="term" value="P:lipid metabolic process"/>
    <property type="evidence" value="ECO:0007669"/>
    <property type="project" value="InterPro"/>
</dbReference>
<dbReference type="PANTHER" id="PTHR43805:SF1">
    <property type="entry name" value="GP-PDE DOMAIN-CONTAINING PROTEIN"/>
    <property type="match status" value="1"/>
</dbReference>
<name>A0A147F9W9_MICTE</name>
<dbReference type="PATRIC" id="fig|2033.7.peg.1599"/>
<dbReference type="PANTHER" id="PTHR43805">
    <property type="entry name" value="GLYCEROPHOSPHORYL DIESTER PHOSPHODIESTERASE"/>
    <property type="match status" value="1"/>
</dbReference>
<proteinExistence type="predicted"/>
<sequence length="266" mass="28347">MIPSSAPRHPYFAAGDPPRVLAHRGLVTAEAASAGVVDNSFAAVAEAHAVGLAYVESDCHLTADGVVVLFHDDDLARVTGDPRRIAEVRLHELEEVMSDHGGLITLEQALEAFPDTRFNLDVKAEAAADPVGRLVAAQAHRVLLTSFSEERRRRALDAAMTAGASVRPATSPGSATVARLVAAVATGVAPVARRVLRGLDALQIPERQGPVRVLTPRLLRIAHAVGVEVHVWTVNDRDDMMRLLEMGVDGLVTDRGDIALELVNGR</sequence>
<accession>A0A147F9W9</accession>